<dbReference type="Gene3D" id="1.10.3230.30">
    <property type="entry name" value="Phage gp6-like head-tail connector protein"/>
    <property type="match status" value="1"/>
</dbReference>
<accession>A0A5C4N537</accession>
<dbReference type="Proteomes" id="UP000305887">
    <property type="component" value="Unassembled WGS sequence"/>
</dbReference>
<comment type="caution">
    <text evidence="1">The sequence shown here is derived from an EMBL/GenBank/DDBJ whole genome shotgun (WGS) entry which is preliminary data.</text>
</comment>
<evidence type="ECO:0008006" key="3">
    <source>
        <dbReference type="Google" id="ProtNLM"/>
    </source>
</evidence>
<evidence type="ECO:0000313" key="1">
    <source>
        <dbReference type="EMBL" id="TNC52803.1"/>
    </source>
</evidence>
<organism evidence="1 2">
    <name type="scientific">Rubellimicrobium rubrum</name>
    <dbReference type="NCBI Taxonomy" id="2585369"/>
    <lineage>
        <taxon>Bacteria</taxon>
        <taxon>Pseudomonadati</taxon>
        <taxon>Pseudomonadota</taxon>
        <taxon>Alphaproteobacteria</taxon>
        <taxon>Rhodobacterales</taxon>
        <taxon>Roseobacteraceae</taxon>
        <taxon>Rubellimicrobium</taxon>
    </lineage>
</organism>
<gene>
    <name evidence="1" type="ORF">FHG66_00460</name>
</gene>
<dbReference type="OrthoDB" id="8478788at2"/>
<protein>
    <recommendedName>
        <fullName evidence="3">Phage gp6-like head-tail connector protein</fullName>
    </recommendedName>
</protein>
<dbReference type="InterPro" id="IPR011738">
    <property type="entry name" value="Phage_CHP"/>
</dbReference>
<sequence length="196" mass="21028">MILVELTEVPDTALPVARLKEHLRLGTGFSDDDVQNALLAGFLRAAIAAIEGRTGKVLLERTYAMTVDAWRRAERQPFPVAPVTSVISVALADAEGVAATLPAGSWRLETDAVRPCLVIPGFLPPIPTGGSARIVFRAGFGPDWAKVPSDLAQAVLMLAAHYHEFRHETALSAGCMPFGVTALIDRYRPIRLSGGF</sequence>
<proteinExistence type="predicted"/>
<evidence type="ECO:0000313" key="2">
    <source>
        <dbReference type="Proteomes" id="UP000305887"/>
    </source>
</evidence>
<dbReference type="EMBL" id="VDFU01000001">
    <property type="protein sequence ID" value="TNC52803.1"/>
    <property type="molecule type" value="Genomic_DNA"/>
</dbReference>
<dbReference type="AlphaFoldDB" id="A0A5C4N537"/>
<dbReference type="CDD" id="cd08054">
    <property type="entry name" value="gp6"/>
    <property type="match status" value="1"/>
</dbReference>
<reference evidence="1 2" key="1">
    <citation type="submission" date="2019-06" db="EMBL/GenBank/DDBJ databases">
        <title>YIM 131921 draft genome.</title>
        <authorList>
            <person name="Jiang L."/>
        </authorList>
    </citation>
    <scope>NUCLEOTIDE SEQUENCE [LARGE SCALE GENOMIC DNA]</scope>
    <source>
        <strain evidence="1 2">YIM 131921</strain>
    </source>
</reference>
<dbReference type="RefSeq" id="WP_139074574.1">
    <property type="nucleotide sequence ID" value="NZ_VDFU01000001.1"/>
</dbReference>
<name>A0A5C4N537_9RHOB</name>
<dbReference type="NCBIfam" id="TIGR02215">
    <property type="entry name" value="phage_chp_gp8"/>
    <property type="match status" value="1"/>
</dbReference>
<keyword evidence="2" id="KW-1185">Reference proteome</keyword>